<dbReference type="HOGENOM" id="CLU_007383_12_3_1"/>
<keyword evidence="3" id="KW-1185">Reference proteome</keyword>
<dbReference type="Gene3D" id="3.40.50.720">
    <property type="entry name" value="NAD(P)-binding Rossmann-like Domain"/>
    <property type="match status" value="1"/>
</dbReference>
<sequence>MRVFVTGATGWIGLPVVKRLLRTGHQVLGLARSDKGAEALTALGAEVLRGSLQDLDSLKKGASESDGVIHLAFIHDFADYQGNCRTDRQAIETMGAVLAGSNRPLIITSGTLMLPFGRVASEEDTPDLSTPGGAARGPSEKVALSLVDQGVRAMVMRLPPTNHGDGDHGFIAMLVAIAREKGVSAYIGDGLNHWPAVHVLDTARAYQLALDKGIAGSVYHAVAEEGVPIKSIAEVIGRHLDVPVVSKTLAEAQEHFGWLEFALTADNKATSVITQEQLGWNPVEASLLDDLNKGTYFKA</sequence>
<name>A0A0D2HET1_9EURO</name>
<dbReference type="AlphaFoldDB" id="A0A0D2HET1"/>
<dbReference type="InterPro" id="IPR036291">
    <property type="entry name" value="NAD(P)-bd_dom_sf"/>
</dbReference>
<feature type="domain" description="NAD-dependent epimerase/dehydratase" evidence="1">
    <location>
        <begin position="3"/>
        <end position="219"/>
    </location>
</feature>
<dbReference type="GO" id="GO:0004029">
    <property type="term" value="F:aldehyde dehydrogenase (NAD+) activity"/>
    <property type="evidence" value="ECO:0007669"/>
    <property type="project" value="TreeGrafter"/>
</dbReference>
<reference evidence="2 3" key="1">
    <citation type="submission" date="2015-01" db="EMBL/GenBank/DDBJ databases">
        <title>The Genome Sequence of Rhinocladiella mackenzie CBS 650.93.</title>
        <authorList>
            <consortium name="The Broad Institute Genomics Platform"/>
            <person name="Cuomo C."/>
            <person name="de Hoog S."/>
            <person name="Gorbushina A."/>
            <person name="Stielow B."/>
            <person name="Teixiera M."/>
            <person name="Abouelleil A."/>
            <person name="Chapman S.B."/>
            <person name="Priest M."/>
            <person name="Young S.K."/>
            <person name="Wortman J."/>
            <person name="Nusbaum C."/>
            <person name="Birren B."/>
        </authorList>
    </citation>
    <scope>NUCLEOTIDE SEQUENCE [LARGE SCALE GENOMIC DNA]</scope>
    <source>
        <strain evidence="2 3">CBS 650.93</strain>
    </source>
</reference>
<accession>A0A0D2HET1</accession>
<dbReference type="Proteomes" id="UP000053617">
    <property type="component" value="Unassembled WGS sequence"/>
</dbReference>
<protein>
    <recommendedName>
        <fullName evidence="1">NAD-dependent epimerase/dehydratase domain-containing protein</fullName>
    </recommendedName>
</protein>
<dbReference type="OrthoDB" id="10262413at2759"/>
<dbReference type="InterPro" id="IPR051783">
    <property type="entry name" value="NAD(P)-dependent_oxidoreduct"/>
</dbReference>
<dbReference type="SUPFAM" id="SSF51735">
    <property type="entry name" value="NAD(P)-binding Rossmann-fold domains"/>
    <property type="match status" value="1"/>
</dbReference>
<evidence type="ECO:0000259" key="1">
    <source>
        <dbReference type="Pfam" id="PF01370"/>
    </source>
</evidence>
<dbReference type="GO" id="GO:0005737">
    <property type="term" value="C:cytoplasm"/>
    <property type="evidence" value="ECO:0007669"/>
    <property type="project" value="TreeGrafter"/>
</dbReference>
<dbReference type="EMBL" id="KN847475">
    <property type="protein sequence ID" value="KIX09163.1"/>
    <property type="molecule type" value="Genomic_DNA"/>
</dbReference>
<dbReference type="PANTHER" id="PTHR48079">
    <property type="entry name" value="PROTEIN YEEZ"/>
    <property type="match status" value="1"/>
</dbReference>
<dbReference type="RefSeq" id="XP_013276299.1">
    <property type="nucleotide sequence ID" value="XM_013420845.1"/>
</dbReference>
<dbReference type="STRING" id="1442369.A0A0D2HET1"/>
<gene>
    <name evidence="2" type="ORF">Z518_00241</name>
</gene>
<evidence type="ECO:0000313" key="2">
    <source>
        <dbReference type="EMBL" id="KIX09163.1"/>
    </source>
</evidence>
<dbReference type="CDD" id="cd05262">
    <property type="entry name" value="SDR_a7"/>
    <property type="match status" value="1"/>
</dbReference>
<evidence type="ECO:0000313" key="3">
    <source>
        <dbReference type="Proteomes" id="UP000053617"/>
    </source>
</evidence>
<organism evidence="2 3">
    <name type="scientific">Rhinocladiella mackenziei CBS 650.93</name>
    <dbReference type="NCBI Taxonomy" id="1442369"/>
    <lineage>
        <taxon>Eukaryota</taxon>
        <taxon>Fungi</taxon>
        <taxon>Dikarya</taxon>
        <taxon>Ascomycota</taxon>
        <taxon>Pezizomycotina</taxon>
        <taxon>Eurotiomycetes</taxon>
        <taxon>Chaetothyriomycetidae</taxon>
        <taxon>Chaetothyriales</taxon>
        <taxon>Herpotrichiellaceae</taxon>
        <taxon>Rhinocladiella</taxon>
    </lineage>
</organism>
<dbReference type="VEuPathDB" id="FungiDB:Z518_00241"/>
<dbReference type="Pfam" id="PF01370">
    <property type="entry name" value="Epimerase"/>
    <property type="match status" value="1"/>
</dbReference>
<proteinExistence type="predicted"/>
<dbReference type="GeneID" id="25288312"/>
<dbReference type="PANTHER" id="PTHR48079:SF9">
    <property type="entry name" value="PUTATIVE-RELATED"/>
    <property type="match status" value="1"/>
</dbReference>
<dbReference type="InterPro" id="IPR001509">
    <property type="entry name" value="Epimerase_deHydtase"/>
</dbReference>